<reference evidence="3" key="1">
    <citation type="submission" date="2020-02" db="EMBL/GenBank/DDBJ databases">
        <authorList>
            <person name="Palmer J.M."/>
        </authorList>
    </citation>
    <scope>NUCLEOTIDE SEQUENCE</scope>
    <source>
        <strain evidence="3">EPUS1.4</strain>
        <tissue evidence="3">Thallus</tissue>
    </source>
</reference>
<accession>A0A8H7E297</accession>
<name>A0A8H7E297_9EURO</name>
<keyword evidence="2" id="KW-0812">Transmembrane</keyword>
<gene>
    <name evidence="3" type="ORF">GJ744_009928</name>
</gene>
<organism evidence="3 4">
    <name type="scientific">Endocarpon pusillum</name>
    <dbReference type="NCBI Taxonomy" id="364733"/>
    <lineage>
        <taxon>Eukaryota</taxon>
        <taxon>Fungi</taxon>
        <taxon>Dikarya</taxon>
        <taxon>Ascomycota</taxon>
        <taxon>Pezizomycotina</taxon>
        <taxon>Eurotiomycetes</taxon>
        <taxon>Chaetothyriomycetidae</taxon>
        <taxon>Verrucariales</taxon>
        <taxon>Verrucariaceae</taxon>
        <taxon>Endocarpon</taxon>
    </lineage>
</organism>
<sequence>MPTVLPAAQSTLQADQPTPTALAAKPTTTAMVLAALPMWVVTLALTAPAAVEPMMIATVSRATQDTGYGSGTAAGAGYGNKTGGYKEQELGDFQASEGLGDSPKTYTGGHHTYGSSATGGAGFGNKSSSYEDNNGEYRGSEGMGITANRTLVAMILMALEALVVLATAARVRSSSFGDDDSRSKKVSTAGKLMEKVGGLFENEDMERKGAEKRARAGRDEDDPN</sequence>
<feature type="compositionally biased region" description="Basic and acidic residues" evidence="1">
    <location>
        <begin position="205"/>
        <end position="218"/>
    </location>
</feature>
<keyword evidence="2" id="KW-1133">Transmembrane helix</keyword>
<comment type="caution">
    <text evidence="3">The sequence shown here is derived from an EMBL/GenBank/DDBJ whole genome shotgun (WGS) entry which is preliminary data.</text>
</comment>
<evidence type="ECO:0000256" key="2">
    <source>
        <dbReference type="SAM" id="Phobius"/>
    </source>
</evidence>
<dbReference type="OrthoDB" id="203279at2759"/>
<protein>
    <submittedName>
        <fullName evidence="3">Uncharacterized protein</fullName>
    </submittedName>
</protein>
<evidence type="ECO:0000256" key="1">
    <source>
        <dbReference type="SAM" id="MobiDB-lite"/>
    </source>
</evidence>
<feature type="transmembrane region" description="Helical" evidence="2">
    <location>
        <begin position="151"/>
        <end position="171"/>
    </location>
</feature>
<keyword evidence="4" id="KW-1185">Reference proteome</keyword>
<dbReference type="Proteomes" id="UP000606974">
    <property type="component" value="Unassembled WGS sequence"/>
</dbReference>
<evidence type="ECO:0000313" key="4">
    <source>
        <dbReference type="Proteomes" id="UP000606974"/>
    </source>
</evidence>
<dbReference type="EMBL" id="JAACFV010000061">
    <property type="protein sequence ID" value="KAF7507894.1"/>
    <property type="molecule type" value="Genomic_DNA"/>
</dbReference>
<feature type="region of interest" description="Disordered" evidence="1">
    <location>
        <begin position="197"/>
        <end position="224"/>
    </location>
</feature>
<dbReference type="AlphaFoldDB" id="A0A8H7E297"/>
<feature type="transmembrane region" description="Helical" evidence="2">
    <location>
        <begin position="30"/>
        <end position="51"/>
    </location>
</feature>
<keyword evidence="2" id="KW-0472">Membrane</keyword>
<evidence type="ECO:0000313" key="3">
    <source>
        <dbReference type="EMBL" id="KAF7507894.1"/>
    </source>
</evidence>
<proteinExistence type="predicted"/>